<dbReference type="STRING" id="88036.D8RP92"/>
<protein>
    <submittedName>
        <fullName evidence="2">Uncharacterized protein</fullName>
    </submittedName>
</protein>
<dbReference type="InterPro" id="IPR018870">
    <property type="entry name" value="Tti2"/>
</dbReference>
<dbReference type="Pfam" id="PF10521">
    <property type="entry name" value="Tti2"/>
    <property type="match status" value="1"/>
</dbReference>
<keyword evidence="3" id="KW-1185">Reference proteome</keyword>
<dbReference type="HOGENOM" id="CLU_746799_0_0_1"/>
<dbReference type="InterPro" id="IPR016024">
    <property type="entry name" value="ARM-type_fold"/>
</dbReference>
<dbReference type="AlphaFoldDB" id="D8RP92"/>
<dbReference type="KEGG" id="smo:SELMODRAFT_413376"/>
<comment type="similarity">
    <text evidence="1">Belongs to the TTI2 family.</text>
</comment>
<proteinExistence type="inferred from homology"/>
<dbReference type="SUPFAM" id="SSF48371">
    <property type="entry name" value="ARM repeat"/>
    <property type="match status" value="1"/>
</dbReference>
<dbReference type="PANTHER" id="PTHR14873:SF1">
    <property type="entry name" value="OS06G0694100 PROTEIN"/>
    <property type="match status" value="1"/>
</dbReference>
<dbReference type="PANTHER" id="PTHR14873">
    <property type="entry name" value="OS06G0694100 PROTEIN"/>
    <property type="match status" value="1"/>
</dbReference>
<evidence type="ECO:0000313" key="3">
    <source>
        <dbReference type="Proteomes" id="UP000001514"/>
    </source>
</evidence>
<dbReference type="Gramene" id="EFJ25995">
    <property type="protein sequence ID" value="EFJ25995"/>
    <property type="gene ID" value="SELMODRAFT_413376"/>
</dbReference>
<dbReference type="EMBL" id="GL377585">
    <property type="protein sequence ID" value="EFJ25995.1"/>
    <property type="molecule type" value="Genomic_DNA"/>
</dbReference>
<dbReference type="GO" id="GO:0110078">
    <property type="term" value="C:TTT Hsp90 cochaperone complex"/>
    <property type="evidence" value="ECO:0007669"/>
    <property type="project" value="InterPro"/>
</dbReference>
<gene>
    <name evidence="2" type="ORF">SELMODRAFT_413376</name>
</gene>
<evidence type="ECO:0000313" key="2">
    <source>
        <dbReference type="EMBL" id="EFJ25995.1"/>
    </source>
</evidence>
<evidence type="ECO:0000256" key="1">
    <source>
        <dbReference type="ARBA" id="ARBA00034736"/>
    </source>
</evidence>
<dbReference type="Proteomes" id="UP000001514">
    <property type="component" value="Unassembled WGS sequence"/>
</dbReference>
<dbReference type="InParanoid" id="D8RP92"/>
<dbReference type="eggNOG" id="ENOG502QVNS">
    <property type="taxonomic scope" value="Eukaryota"/>
</dbReference>
<accession>D8RP92</accession>
<name>D8RP92_SELML</name>
<dbReference type="FunCoup" id="D8RP92">
    <property type="interactions" value="856"/>
</dbReference>
<reference evidence="2 3" key="1">
    <citation type="journal article" date="2011" name="Science">
        <title>The Selaginella genome identifies genetic changes associated with the evolution of vascular plants.</title>
        <authorList>
            <person name="Banks J.A."/>
            <person name="Nishiyama T."/>
            <person name="Hasebe M."/>
            <person name="Bowman J.L."/>
            <person name="Gribskov M."/>
            <person name="dePamphilis C."/>
            <person name="Albert V.A."/>
            <person name="Aono N."/>
            <person name="Aoyama T."/>
            <person name="Ambrose B.A."/>
            <person name="Ashton N.W."/>
            <person name="Axtell M.J."/>
            <person name="Barker E."/>
            <person name="Barker M.S."/>
            <person name="Bennetzen J.L."/>
            <person name="Bonawitz N.D."/>
            <person name="Chapple C."/>
            <person name="Cheng C."/>
            <person name="Correa L.G."/>
            <person name="Dacre M."/>
            <person name="DeBarry J."/>
            <person name="Dreyer I."/>
            <person name="Elias M."/>
            <person name="Engstrom E.M."/>
            <person name="Estelle M."/>
            <person name="Feng L."/>
            <person name="Finet C."/>
            <person name="Floyd S.K."/>
            <person name="Frommer W.B."/>
            <person name="Fujita T."/>
            <person name="Gramzow L."/>
            <person name="Gutensohn M."/>
            <person name="Harholt J."/>
            <person name="Hattori M."/>
            <person name="Heyl A."/>
            <person name="Hirai T."/>
            <person name="Hiwatashi Y."/>
            <person name="Ishikawa M."/>
            <person name="Iwata M."/>
            <person name="Karol K.G."/>
            <person name="Koehler B."/>
            <person name="Kolukisaoglu U."/>
            <person name="Kubo M."/>
            <person name="Kurata T."/>
            <person name="Lalonde S."/>
            <person name="Li K."/>
            <person name="Li Y."/>
            <person name="Litt A."/>
            <person name="Lyons E."/>
            <person name="Manning G."/>
            <person name="Maruyama T."/>
            <person name="Michael T.P."/>
            <person name="Mikami K."/>
            <person name="Miyazaki S."/>
            <person name="Morinaga S."/>
            <person name="Murata T."/>
            <person name="Mueller-Roeber B."/>
            <person name="Nelson D.R."/>
            <person name="Obara M."/>
            <person name="Oguri Y."/>
            <person name="Olmstead R.G."/>
            <person name="Onodera N."/>
            <person name="Petersen B.L."/>
            <person name="Pils B."/>
            <person name="Prigge M."/>
            <person name="Rensing S.A."/>
            <person name="Riano-Pachon D.M."/>
            <person name="Roberts A.W."/>
            <person name="Sato Y."/>
            <person name="Scheller H.V."/>
            <person name="Schulz B."/>
            <person name="Schulz C."/>
            <person name="Shakirov E.V."/>
            <person name="Shibagaki N."/>
            <person name="Shinohara N."/>
            <person name="Shippen D.E."/>
            <person name="Soerensen I."/>
            <person name="Sotooka R."/>
            <person name="Sugimoto N."/>
            <person name="Sugita M."/>
            <person name="Sumikawa N."/>
            <person name="Tanurdzic M."/>
            <person name="Theissen G."/>
            <person name="Ulvskov P."/>
            <person name="Wakazuki S."/>
            <person name="Weng J.K."/>
            <person name="Willats W.W."/>
            <person name="Wipf D."/>
            <person name="Wolf P.G."/>
            <person name="Yang L."/>
            <person name="Zimmer A.D."/>
            <person name="Zhu Q."/>
            <person name="Mitros T."/>
            <person name="Hellsten U."/>
            <person name="Loque D."/>
            <person name="Otillar R."/>
            <person name="Salamov A."/>
            <person name="Schmutz J."/>
            <person name="Shapiro H."/>
            <person name="Lindquist E."/>
            <person name="Lucas S."/>
            <person name="Rokhsar D."/>
            <person name="Grigoriev I.V."/>
        </authorList>
    </citation>
    <scope>NUCLEOTIDE SEQUENCE [LARGE SCALE GENOMIC DNA]</scope>
</reference>
<organism evidence="3">
    <name type="scientific">Selaginella moellendorffii</name>
    <name type="common">Spikemoss</name>
    <dbReference type="NCBI Taxonomy" id="88036"/>
    <lineage>
        <taxon>Eukaryota</taxon>
        <taxon>Viridiplantae</taxon>
        <taxon>Streptophyta</taxon>
        <taxon>Embryophyta</taxon>
        <taxon>Tracheophyta</taxon>
        <taxon>Lycopodiopsida</taxon>
        <taxon>Selaginellales</taxon>
        <taxon>Selaginellaceae</taxon>
        <taxon>Selaginella</taxon>
    </lineage>
</organism>
<sequence length="371" mass="42085">MEGTRDREPQEISRLLEALRVPRELTRSYASSQEQDGARAEFLASSREALVALRAALVSGKWDKPREREVISTLANFACGEVEWTTDELREIAVSAIDCLGSSRQQLVLDHLRELLLEIHASLRHGTREATAQSLYEEGHSSRDASNDIVLAHQMSWILSQIGHPHLGKHCQIIMPCVLTALDHYSPPIKRQGLECCLHLEQGMNSTELRWYKDVLLDAEKSLRHPHRYRKILAEMLGELERHPDDKEKTNVFLQEIGPQLKAMGLVLVALFKRLFALLFYWLDTGDKRTSILVLSCLRAVITHTWVRIPHLANSIWEQAVKLHCKVADLEVRAAVAETACYLIECVGQEILETHQDDVELVAAVKSIKAY</sequence>